<dbReference type="AlphaFoldDB" id="A0A9N8WPB3"/>
<sequence>MKKITDLIVFITEKKQEIENMLEVIIESSKGQKSKTTKLKKEDLFQSLL</sequence>
<gene>
    <name evidence="1" type="ORF">CPELLU_LOCUS2119</name>
</gene>
<name>A0A9N8WPB3_9GLOM</name>
<evidence type="ECO:0000313" key="1">
    <source>
        <dbReference type="EMBL" id="CAG8493995.1"/>
    </source>
</evidence>
<proteinExistence type="predicted"/>
<dbReference type="EMBL" id="CAJVQA010000876">
    <property type="protein sequence ID" value="CAG8493995.1"/>
    <property type="molecule type" value="Genomic_DNA"/>
</dbReference>
<evidence type="ECO:0000313" key="2">
    <source>
        <dbReference type="Proteomes" id="UP000789759"/>
    </source>
</evidence>
<reference evidence="1" key="1">
    <citation type="submission" date="2021-06" db="EMBL/GenBank/DDBJ databases">
        <authorList>
            <person name="Kallberg Y."/>
            <person name="Tangrot J."/>
            <person name="Rosling A."/>
        </authorList>
    </citation>
    <scope>NUCLEOTIDE SEQUENCE</scope>
    <source>
        <strain evidence="1">FL966</strain>
    </source>
</reference>
<keyword evidence="2" id="KW-1185">Reference proteome</keyword>
<organism evidence="1 2">
    <name type="scientific">Cetraspora pellucida</name>
    <dbReference type="NCBI Taxonomy" id="1433469"/>
    <lineage>
        <taxon>Eukaryota</taxon>
        <taxon>Fungi</taxon>
        <taxon>Fungi incertae sedis</taxon>
        <taxon>Mucoromycota</taxon>
        <taxon>Glomeromycotina</taxon>
        <taxon>Glomeromycetes</taxon>
        <taxon>Diversisporales</taxon>
        <taxon>Gigasporaceae</taxon>
        <taxon>Cetraspora</taxon>
    </lineage>
</organism>
<dbReference type="Proteomes" id="UP000789759">
    <property type="component" value="Unassembled WGS sequence"/>
</dbReference>
<accession>A0A9N8WPB3</accession>
<comment type="caution">
    <text evidence="1">The sequence shown here is derived from an EMBL/GenBank/DDBJ whole genome shotgun (WGS) entry which is preliminary data.</text>
</comment>
<protein>
    <submittedName>
        <fullName evidence="1">268_t:CDS:1</fullName>
    </submittedName>
</protein>